<evidence type="ECO:0000313" key="2">
    <source>
        <dbReference type="Proteomes" id="UP001152795"/>
    </source>
</evidence>
<comment type="caution">
    <text evidence="1">The sequence shown here is derived from an EMBL/GenBank/DDBJ whole genome shotgun (WGS) entry which is preliminary data.</text>
</comment>
<keyword evidence="2" id="KW-1185">Reference proteome</keyword>
<dbReference type="EMBL" id="CACRXK020000425">
    <property type="protein sequence ID" value="CAB3981745.1"/>
    <property type="molecule type" value="Genomic_DNA"/>
</dbReference>
<dbReference type="PANTHER" id="PTHR47510">
    <property type="entry name" value="REVERSE TRANSCRIPTASE DOMAIN-CONTAINING PROTEIN"/>
    <property type="match status" value="1"/>
</dbReference>
<gene>
    <name evidence="1" type="ORF">PACLA_8A067068</name>
</gene>
<organism evidence="1 2">
    <name type="scientific">Paramuricea clavata</name>
    <name type="common">Red gorgonian</name>
    <name type="synonym">Violescent sea-whip</name>
    <dbReference type="NCBI Taxonomy" id="317549"/>
    <lineage>
        <taxon>Eukaryota</taxon>
        <taxon>Metazoa</taxon>
        <taxon>Cnidaria</taxon>
        <taxon>Anthozoa</taxon>
        <taxon>Octocorallia</taxon>
        <taxon>Malacalcyonacea</taxon>
        <taxon>Plexauridae</taxon>
        <taxon>Paramuricea</taxon>
    </lineage>
</organism>
<dbReference type="AlphaFoldDB" id="A0A6S7FPU2"/>
<sequence length="164" mass="19015">MDETIPERTVRMHPSDKPWMTSFIKTKIKARQRAFSRTDHVRYEQLCVTISRLISEAKTSYYRSKAKDLRTTNSAKWFKSIFSLLGIKNGNNPLGKTSDDNILGLAEKLQQAFIKPWENLPPNNELDINLMDQLLRNTTVYTSVAIYWTSQELSKTSKPQESDR</sequence>
<accession>A0A6S7FPU2</accession>
<dbReference type="OrthoDB" id="10037236at2759"/>
<dbReference type="PANTHER" id="PTHR47510:SF3">
    <property type="entry name" value="ENDO_EXONUCLEASE_PHOSPHATASE DOMAIN-CONTAINING PROTEIN"/>
    <property type="match status" value="1"/>
</dbReference>
<evidence type="ECO:0000313" key="1">
    <source>
        <dbReference type="EMBL" id="CAB3981745.1"/>
    </source>
</evidence>
<proteinExistence type="predicted"/>
<dbReference type="Proteomes" id="UP001152795">
    <property type="component" value="Unassembled WGS sequence"/>
</dbReference>
<protein>
    <submittedName>
        <fullName evidence="1">Uncharacterized protein</fullName>
    </submittedName>
</protein>
<feature type="non-terminal residue" evidence="1">
    <location>
        <position position="164"/>
    </location>
</feature>
<name>A0A6S7FPU2_PARCT</name>
<reference evidence="1" key="1">
    <citation type="submission" date="2020-04" db="EMBL/GenBank/DDBJ databases">
        <authorList>
            <person name="Alioto T."/>
            <person name="Alioto T."/>
            <person name="Gomez Garrido J."/>
        </authorList>
    </citation>
    <scope>NUCLEOTIDE SEQUENCE</scope>
    <source>
        <strain evidence="1">A484AB</strain>
    </source>
</reference>